<dbReference type="RefSeq" id="WP_189503618.1">
    <property type="nucleotide sequence ID" value="NZ_BMZQ01000002.1"/>
</dbReference>
<comment type="caution">
    <text evidence="2">The sequence shown here is derived from an EMBL/GenBank/DDBJ whole genome shotgun (WGS) entry which is preliminary data.</text>
</comment>
<gene>
    <name evidence="2" type="ORF">GCM10016234_21010</name>
</gene>
<dbReference type="AlphaFoldDB" id="A0A8J3DRN6"/>
<sequence length="134" mass="15329">MARFKEQDFADRQKAANEAKQAMLARFKAKPAEDDPAVLARKAERQAIVEARAKREEEKARLKQEREEREEAERVAREAAEAEAQRLAEEEAQREALEKAEAEKGQIARLLADEAERKAKRDAKYAARKARVGR</sequence>
<reference evidence="2" key="2">
    <citation type="submission" date="2020-09" db="EMBL/GenBank/DDBJ databases">
        <authorList>
            <person name="Sun Q."/>
            <person name="Kim S."/>
        </authorList>
    </citation>
    <scope>NUCLEOTIDE SEQUENCE</scope>
    <source>
        <strain evidence="2">KCTC 42249</strain>
    </source>
</reference>
<dbReference type="EMBL" id="BMZQ01000002">
    <property type="protein sequence ID" value="GHD14915.1"/>
    <property type="molecule type" value="Genomic_DNA"/>
</dbReference>
<reference evidence="2" key="1">
    <citation type="journal article" date="2014" name="Int. J. Syst. Evol. Microbiol.">
        <title>Complete genome sequence of Corynebacterium casei LMG S-19264T (=DSM 44701T), isolated from a smear-ripened cheese.</title>
        <authorList>
            <consortium name="US DOE Joint Genome Institute (JGI-PGF)"/>
            <person name="Walter F."/>
            <person name="Albersmeier A."/>
            <person name="Kalinowski J."/>
            <person name="Ruckert C."/>
        </authorList>
    </citation>
    <scope>NUCLEOTIDE SEQUENCE</scope>
    <source>
        <strain evidence="2">KCTC 42249</strain>
    </source>
</reference>
<feature type="region of interest" description="Disordered" evidence="1">
    <location>
        <begin position="55"/>
        <end position="105"/>
    </location>
</feature>
<evidence type="ECO:0000313" key="3">
    <source>
        <dbReference type="Proteomes" id="UP000630142"/>
    </source>
</evidence>
<dbReference type="InterPro" id="IPR045510">
    <property type="entry name" value="DUF6481"/>
</dbReference>
<proteinExistence type="predicted"/>
<name>A0A8J3DRN6_9HYPH</name>
<dbReference type="Pfam" id="PF20089">
    <property type="entry name" value="DUF6481"/>
    <property type="match status" value="1"/>
</dbReference>
<keyword evidence="3" id="KW-1185">Reference proteome</keyword>
<protein>
    <submittedName>
        <fullName evidence="2">Uncharacterized protein</fullName>
    </submittedName>
</protein>
<accession>A0A8J3DRN6</accession>
<organism evidence="2 3">
    <name type="scientific">Tianweitania populi</name>
    <dbReference type="NCBI Taxonomy" id="1607949"/>
    <lineage>
        <taxon>Bacteria</taxon>
        <taxon>Pseudomonadati</taxon>
        <taxon>Pseudomonadota</taxon>
        <taxon>Alphaproteobacteria</taxon>
        <taxon>Hyphomicrobiales</taxon>
        <taxon>Phyllobacteriaceae</taxon>
        <taxon>Tianweitania</taxon>
    </lineage>
</organism>
<evidence type="ECO:0000313" key="2">
    <source>
        <dbReference type="EMBL" id="GHD14915.1"/>
    </source>
</evidence>
<evidence type="ECO:0000256" key="1">
    <source>
        <dbReference type="SAM" id="MobiDB-lite"/>
    </source>
</evidence>
<dbReference type="Proteomes" id="UP000630142">
    <property type="component" value="Unassembled WGS sequence"/>
</dbReference>